<reference evidence="1" key="1">
    <citation type="journal article" date="2014" name="Int. J. Syst. Evol. Microbiol.">
        <title>Complete genome of a new Firmicutes species belonging to the dominant human colonic microbiota ('Ruminococcus bicirculans') reveals two chromosomes and a selective capacity to utilize plant glucans.</title>
        <authorList>
            <consortium name="NISC Comparative Sequencing Program"/>
            <person name="Wegmann U."/>
            <person name="Louis P."/>
            <person name="Goesmann A."/>
            <person name="Henrissat B."/>
            <person name="Duncan S.H."/>
            <person name="Flint H.J."/>
        </authorList>
    </citation>
    <scope>NUCLEOTIDE SEQUENCE</scope>
    <source>
        <strain evidence="1">NBRC 107169</strain>
    </source>
</reference>
<organism evidence="1 2">
    <name type="scientific">Maritalea porphyrae</name>
    <dbReference type="NCBI Taxonomy" id="880732"/>
    <lineage>
        <taxon>Bacteria</taxon>
        <taxon>Pseudomonadati</taxon>
        <taxon>Pseudomonadota</taxon>
        <taxon>Alphaproteobacteria</taxon>
        <taxon>Hyphomicrobiales</taxon>
        <taxon>Devosiaceae</taxon>
        <taxon>Maritalea</taxon>
    </lineage>
</organism>
<dbReference type="EMBL" id="BSNI01000002">
    <property type="protein sequence ID" value="GLQ18984.1"/>
    <property type="molecule type" value="Genomic_DNA"/>
</dbReference>
<name>A0ABQ5UVS8_9HYPH</name>
<dbReference type="Pfam" id="PF10098">
    <property type="entry name" value="DUF2336"/>
    <property type="match status" value="1"/>
</dbReference>
<dbReference type="InterPro" id="IPR019285">
    <property type="entry name" value="DUF2336"/>
</dbReference>
<sequence>MDSVTGKGSAFSSFNALNNDPDSAECAELMRNMAKLFRHVVDRCDDEQIAKYDEVLCQLAELVEAEARADVAELLAPLSRAPGHVVIKLANDEIEVAAPLLEFSSVLSDDDLIEIVQEQSNDHRFAIAGRSPVTDRVGSELVKRADSRTVLRLVSNKDAVIGQNTGTGLLARAAGDKNIAASLGNRKDVDWQQIHARLSEAGKRALKSLAAANVPVDEEKLADAKAVVLNRAKNEAGFSATEWKVAWGQVKALADRRQFNLSSIERFCRFGYGHHVASSLAILLRIKPEVLVKWLATQDTGAMIVAIRAMNFKPELFQRVFSSLPWRDKVDAEEAGVAVKKYDSLSQKDAHDIFELWRSHSFAKKGNPERQQTVNVA</sequence>
<evidence type="ECO:0000313" key="2">
    <source>
        <dbReference type="Proteomes" id="UP001161405"/>
    </source>
</evidence>
<proteinExistence type="predicted"/>
<dbReference type="Proteomes" id="UP001161405">
    <property type="component" value="Unassembled WGS sequence"/>
</dbReference>
<protein>
    <recommendedName>
        <fullName evidence="3">DUF2336 domain-containing protein</fullName>
    </recommendedName>
</protein>
<evidence type="ECO:0008006" key="3">
    <source>
        <dbReference type="Google" id="ProtNLM"/>
    </source>
</evidence>
<evidence type="ECO:0000313" key="1">
    <source>
        <dbReference type="EMBL" id="GLQ18984.1"/>
    </source>
</evidence>
<accession>A0ABQ5UVS8</accession>
<gene>
    <name evidence="1" type="ORF">GCM10007879_32330</name>
</gene>
<keyword evidence="2" id="KW-1185">Reference proteome</keyword>
<dbReference type="RefSeq" id="WP_284366142.1">
    <property type="nucleotide sequence ID" value="NZ_BSNI01000002.1"/>
</dbReference>
<reference evidence="1" key="2">
    <citation type="submission" date="2023-01" db="EMBL/GenBank/DDBJ databases">
        <title>Draft genome sequence of Maritalea porphyrae strain NBRC 107169.</title>
        <authorList>
            <person name="Sun Q."/>
            <person name="Mori K."/>
        </authorList>
    </citation>
    <scope>NUCLEOTIDE SEQUENCE</scope>
    <source>
        <strain evidence="1">NBRC 107169</strain>
    </source>
</reference>
<comment type="caution">
    <text evidence="1">The sequence shown here is derived from an EMBL/GenBank/DDBJ whole genome shotgun (WGS) entry which is preliminary data.</text>
</comment>